<evidence type="ECO:0000313" key="3">
    <source>
        <dbReference type="Proteomes" id="UP000002729"/>
    </source>
</evidence>
<feature type="region of interest" description="Disordered" evidence="1">
    <location>
        <begin position="58"/>
        <end position="184"/>
    </location>
</feature>
<dbReference type="KEGG" id="aaf:AURANDRAFT_66611"/>
<accession>F0YI67</accession>
<feature type="compositionally biased region" description="Basic and acidic residues" evidence="1">
    <location>
        <begin position="124"/>
        <end position="137"/>
    </location>
</feature>
<dbReference type="EMBL" id="GL833143">
    <property type="protein sequence ID" value="EGB05174.1"/>
    <property type="molecule type" value="Genomic_DNA"/>
</dbReference>
<sequence>MARACLQPAVACLFADHAGLLQQALKDVIVSRATATPAAARSKKQAFLDITNVAERETKRANTAEKREAATRRREAAATKAKESLERRFDKDVQERVKQRMPELKAEVVTRRASTASTRPLKNGRGEGARARGGGERPRRRRARAPGRGARAREGAEAPRPREGPAAARRRASRRAVPGVESSRGMPFDGATRLLIQNLLTKNVFPAEMIEVIAAVAEAIPPQGPREDAPDEPEESFAVFEEPVHESEDQDGGLDVHLLE</sequence>
<proteinExistence type="predicted"/>
<dbReference type="GeneID" id="20225874"/>
<protein>
    <submittedName>
        <fullName evidence="2">Uncharacterized protein</fullName>
    </submittedName>
</protein>
<dbReference type="Proteomes" id="UP000002729">
    <property type="component" value="Unassembled WGS sequence"/>
</dbReference>
<reference evidence="2 3" key="1">
    <citation type="journal article" date="2011" name="Proc. Natl. Acad. Sci. U.S.A.">
        <title>Niche of harmful alga Aureococcus anophagefferens revealed through ecogenomics.</title>
        <authorList>
            <person name="Gobler C.J."/>
            <person name="Berry D.L."/>
            <person name="Dyhrman S.T."/>
            <person name="Wilhelm S.W."/>
            <person name="Salamov A."/>
            <person name="Lobanov A.V."/>
            <person name="Zhang Y."/>
            <person name="Collier J.L."/>
            <person name="Wurch L.L."/>
            <person name="Kustka A.B."/>
            <person name="Dill B.D."/>
            <person name="Shah M."/>
            <person name="VerBerkmoes N.C."/>
            <person name="Kuo A."/>
            <person name="Terry A."/>
            <person name="Pangilinan J."/>
            <person name="Lindquist E.A."/>
            <person name="Lucas S."/>
            <person name="Paulsen I.T."/>
            <person name="Hattenrath-Lehmann T.K."/>
            <person name="Talmage S.C."/>
            <person name="Walker E.A."/>
            <person name="Koch F."/>
            <person name="Burson A.M."/>
            <person name="Marcoval M.A."/>
            <person name="Tang Y.Z."/>
            <person name="Lecleir G.R."/>
            <person name="Coyne K.J."/>
            <person name="Berg G.M."/>
            <person name="Bertrand E.M."/>
            <person name="Saito M.A."/>
            <person name="Gladyshev V.N."/>
            <person name="Grigoriev I.V."/>
        </authorList>
    </citation>
    <scope>NUCLEOTIDE SEQUENCE [LARGE SCALE GENOMIC DNA]</scope>
    <source>
        <strain evidence="3">CCMP 1984</strain>
    </source>
</reference>
<evidence type="ECO:0000256" key="1">
    <source>
        <dbReference type="SAM" id="MobiDB-lite"/>
    </source>
</evidence>
<gene>
    <name evidence="2" type="ORF">AURANDRAFT_66611</name>
</gene>
<dbReference type="AlphaFoldDB" id="F0YI67"/>
<dbReference type="RefSeq" id="XP_009040075.1">
    <property type="nucleotide sequence ID" value="XM_009041827.1"/>
</dbReference>
<keyword evidence="3" id="KW-1185">Reference proteome</keyword>
<organism evidence="3">
    <name type="scientific">Aureococcus anophagefferens</name>
    <name type="common">Harmful bloom alga</name>
    <dbReference type="NCBI Taxonomy" id="44056"/>
    <lineage>
        <taxon>Eukaryota</taxon>
        <taxon>Sar</taxon>
        <taxon>Stramenopiles</taxon>
        <taxon>Ochrophyta</taxon>
        <taxon>Pelagophyceae</taxon>
        <taxon>Pelagomonadales</taxon>
        <taxon>Pelagomonadaceae</taxon>
        <taxon>Aureococcus</taxon>
    </lineage>
</organism>
<name>F0YI67_AURAN</name>
<feature type="region of interest" description="Disordered" evidence="1">
    <location>
        <begin position="221"/>
        <end position="260"/>
    </location>
</feature>
<feature type="compositionally biased region" description="Basic and acidic residues" evidence="1">
    <location>
        <begin position="58"/>
        <end position="110"/>
    </location>
</feature>
<feature type="compositionally biased region" description="Basic and acidic residues" evidence="1">
    <location>
        <begin position="151"/>
        <end position="163"/>
    </location>
</feature>
<dbReference type="InParanoid" id="F0YI67"/>
<evidence type="ECO:0000313" key="2">
    <source>
        <dbReference type="EMBL" id="EGB05174.1"/>
    </source>
</evidence>